<dbReference type="RefSeq" id="WP_266241774.1">
    <property type="nucleotide sequence ID" value="NZ_JAMXWF010000048.1"/>
</dbReference>
<sequence>MKLEIAITAATSAPAPDLPSHLLPGAGSDRATFRVVTGEVPDRQTMTELLGEAIVDAYLTDYNEETGEGHFVVVDGDAPEVGAVIDLSGENVESLELRDLDHIATEDHIDAEVDVYPSMNIEKYYHNLDRHDWYFTFSDDPSVYKQGNKDNERIHGIARQHGQDYLALLEAFSKHHFSGEPWGTARWDKPARPVNGVLVLPSAPETAEEEQSRTPVGVAESEFLNSFTFAPSPEDAHTPDGSHAVKFVDEPMDPGLSHKASLVVAGYEIPNPHAIMFATHSAIAVVPAAVLVTLHKPLSAVIVAAVGMGFFHLRNLVVRFENARGLHVQT</sequence>
<evidence type="ECO:0000313" key="4">
    <source>
        <dbReference type="Proteomes" id="UP001242288"/>
    </source>
</evidence>
<name>A0AAP5BJL3_9BURK</name>
<keyword evidence="3" id="KW-1185">Reference proteome</keyword>
<reference evidence="2" key="1">
    <citation type="submission" date="2022-06" db="EMBL/GenBank/DDBJ databases">
        <title>PHB producers.</title>
        <authorList>
            <person name="Besaury L."/>
        </authorList>
    </citation>
    <scope>NUCLEOTIDE SEQUENCE</scope>
    <source>
        <strain evidence="2 3">SEWS6</strain>
    </source>
</reference>
<dbReference type="Proteomes" id="UP001242288">
    <property type="component" value="Unassembled WGS sequence"/>
</dbReference>
<gene>
    <name evidence="2" type="ORF">NIE36_37540</name>
    <name evidence="1" type="ORF">OSB80_37630</name>
</gene>
<protein>
    <submittedName>
        <fullName evidence="2">Uncharacterized protein</fullName>
    </submittedName>
</protein>
<accession>A0AAP5BJL3</accession>
<proteinExistence type="predicted"/>
<dbReference type="Proteomes" id="UP001209412">
    <property type="component" value="Unassembled WGS sequence"/>
</dbReference>
<comment type="caution">
    <text evidence="2">The sequence shown here is derived from an EMBL/GenBank/DDBJ whole genome shotgun (WGS) entry which is preliminary data.</text>
</comment>
<evidence type="ECO:0000313" key="1">
    <source>
        <dbReference type="EMBL" id="MCX4151017.1"/>
    </source>
</evidence>
<evidence type="ECO:0000313" key="2">
    <source>
        <dbReference type="EMBL" id="MDQ6412831.1"/>
    </source>
</evidence>
<evidence type="ECO:0000313" key="3">
    <source>
        <dbReference type="Proteomes" id="UP001209412"/>
    </source>
</evidence>
<dbReference type="AlphaFoldDB" id="A0AAP5BJL3"/>
<dbReference type="EMBL" id="JAPKHW010000048">
    <property type="protein sequence ID" value="MCX4151017.1"/>
    <property type="molecule type" value="Genomic_DNA"/>
</dbReference>
<organism evidence="2 4">
    <name type="scientific">Paraburkholderia madseniana</name>
    <dbReference type="NCBI Taxonomy" id="2599607"/>
    <lineage>
        <taxon>Bacteria</taxon>
        <taxon>Pseudomonadati</taxon>
        <taxon>Pseudomonadota</taxon>
        <taxon>Betaproteobacteria</taxon>
        <taxon>Burkholderiales</taxon>
        <taxon>Burkholderiaceae</taxon>
        <taxon>Paraburkholderia</taxon>
    </lineage>
</organism>
<dbReference type="EMBL" id="JAMXWF010000048">
    <property type="protein sequence ID" value="MDQ6412831.1"/>
    <property type="molecule type" value="Genomic_DNA"/>
</dbReference>